<accession>A0A4Y5FGE1</accession>
<dbReference type="SUPFAM" id="SSF56300">
    <property type="entry name" value="Metallo-dependent phosphatases"/>
    <property type="match status" value="1"/>
</dbReference>
<evidence type="ECO:0000313" key="1">
    <source>
        <dbReference type="EMBL" id="QBJ03528.1"/>
    </source>
</evidence>
<dbReference type="Proteomes" id="UP000308874">
    <property type="component" value="Segment"/>
</dbReference>
<proteinExistence type="predicted"/>
<reference evidence="1 2" key="1">
    <citation type="submission" date="2019-02" db="EMBL/GenBank/DDBJ databases">
        <title>Isolation of virulent Lactobacillus brevis phages.</title>
        <authorList>
            <person name="Feyereisen M."/>
            <person name="Mahony J."/>
            <person name="O'Sullivan T."/>
            <person name="van Sinderen D."/>
        </authorList>
    </citation>
    <scope>NUCLEOTIDE SEQUENCE [LARGE SCALE GENOMIC DNA]</scope>
</reference>
<evidence type="ECO:0008006" key="3">
    <source>
        <dbReference type="Google" id="ProtNLM"/>
    </source>
</evidence>
<dbReference type="InterPro" id="IPR029052">
    <property type="entry name" value="Metallo-depent_PP-like"/>
</dbReference>
<gene>
    <name evidence="1" type="ORF">B521_0178</name>
</gene>
<keyword evidence="2" id="KW-1185">Reference proteome</keyword>
<name>A0A4Y5FGE1_9CAUD</name>
<protein>
    <recommendedName>
        <fullName evidence="3">DNA repair exonuclease</fullName>
    </recommendedName>
</protein>
<evidence type="ECO:0000313" key="2">
    <source>
        <dbReference type="Proteomes" id="UP000308874"/>
    </source>
</evidence>
<dbReference type="EMBL" id="MK504443">
    <property type="protein sequence ID" value="QBJ03528.1"/>
    <property type="molecule type" value="Genomic_DNA"/>
</dbReference>
<organism evidence="1 2">
    <name type="scientific">Lactobacillus phage 521B</name>
    <dbReference type="NCBI Taxonomy" id="2510942"/>
    <lineage>
        <taxon>Viruses</taxon>
        <taxon>Duplodnaviria</taxon>
        <taxon>Heunggongvirae</taxon>
        <taxon>Uroviricota</taxon>
        <taxon>Caudoviricetes</taxon>
        <taxon>Herelleviridae</taxon>
        <taxon>Tybeckvirus</taxon>
        <taxon>Tybeckvirus tv521B</taxon>
    </lineage>
</organism>
<sequence length="419" mass="47937">MNYKEENLNGNYERLAVIYGYLQKAMGKVTLTSANKVLNELGFDRMTRKDYVFSQKVINEKEDLKDIITNTIDGVISLDDLKNAQGNTPNNSMENNLDDVLTPYMKTHQRSLDNSREYKQLTREEARYQNRLDDVYSKLSQDIKENSIAVDLPPIVKTKKEEKSLIITGSDYHVGNSYKIKGNTYNFDILKKRVRSYTESAISYGESLGITHVYFIHLGDLIEGINMRATNQAYFDEFTYSEQVSNGIKLLVWQIKELTKHFKVTFGLVQGNHDRTDGNKNSAVYGDGAMRLVLEQLLLFKENNVFNNLEILDNRDDIYNLEFDVLGKHIMCTHGETIKRNATDNIAKHMRNQKIDLLLGGHYHSFLSKEENNASMVAISGSMKGYDMYSKTLNMGDSVASQLMVVLDKNSIELKTVFL</sequence>
<dbReference type="Gene3D" id="3.60.21.10">
    <property type="match status" value="1"/>
</dbReference>